<dbReference type="PANTHER" id="PTHR12651:SF1">
    <property type="entry name" value="26S PROTEASOME NON-ATPASE REGULATORY SUBUNIT 9"/>
    <property type="match status" value="1"/>
</dbReference>
<evidence type="ECO:0000313" key="7">
    <source>
        <dbReference type="Proteomes" id="UP001497392"/>
    </source>
</evidence>
<evidence type="ECO:0000259" key="5">
    <source>
        <dbReference type="Pfam" id="PF18265"/>
    </source>
</evidence>
<evidence type="ECO:0000313" key="6">
    <source>
        <dbReference type="EMBL" id="CAL5221224.1"/>
    </source>
</evidence>
<name>A0ABP1FR29_9CHLO</name>
<organism evidence="6 7">
    <name type="scientific">Coccomyxa viridis</name>
    <dbReference type="NCBI Taxonomy" id="1274662"/>
    <lineage>
        <taxon>Eukaryota</taxon>
        <taxon>Viridiplantae</taxon>
        <taxon>Chlorophyta</taxon>
        <taxon>core chlorophytes</taxon>
        <taxon>Trebouxiophyceae</taxon>
        <taxon>Trebouxiophyceae incertae sedis</taxon>
        <taxon>Coccomyxaceae</taxon>
        <taxon>Coccomyxa</taxon>
    </lineage>
</organism>
<dbReference type="EMBL" id="CAXHTA020000005">
    <property type="protein sequence ID" value="CAL5221224.1"/>
    <property type="molecule type" value="Genomic_DNA"/>
</dbReference>
<dbReference type="InterPro" id="IPR035269">
    <property type="entry name" value="PSMD9"/>
</dbReference>
<keyword evidence="7" id="KW-1185">Reference proteome</keyword>
<comment type="similarity">
    <text evidence="1">Belongs to the proteasome subunit p27 family.</text>
</comment>
<feature type="domain" description="Nas2 N-terminal" evidence="5">
    <location>
        <begin position="7"/>
        <end position="85"/>
    </location>
</feature>
<accession>A0ABP1FR29</accession>
<evidence type="ECO:0000256" key="1">
    <source>
        <dbReference type="ARBA" id="ARBA00005256"/>
    </source>
</evidence>
<feature type="coiled-coil region" evidence="3">
    <location>
        <begin position="62"/>
        <end position="89"/>
    </location>
</feature>
<dbReference type="Gene3D" id="6.10.140.1710">
    <property type="match status" value="1"/>
</dbReference>
<reference evidence="6 7" key="1">
    <citation type="submission" date="2024-06" db="EMBL/GenBank/DDBJ databases">
        <authorList>
            <person name="Kraege A."/>
            <person name="Thomma B."/>
        </authorList>
    </citation>
    <scope>NUCLEOTIDE SEQUENCE [LARGE SCALE GENOMIC DNA]</scope>
</reference>
<gene>
    <name evidence="6" type="primary">g3376</name>
    <name evidence="6" type="ORF">VP750_LOCUS2883</name>
</gene>
<keyword evidence="3" id="KW-0175">Coiled coil</keyword>
<dbReference type="InterPro" id="IPR036034">
    <property type="entry name" value="PDZ_sf"/>
</dbReference>
<protein>
    <submittedName>
        <fullName evidence="6">G3376 protein</fullName>
    </submittedName>
</protein>
<dbReference type="PANTHER" id="PTHR12651">
    <property type="entry name" value="26S PROTEASOME NON-ATPASE REGULATORY SUBUNIT 9"/>
    <property type="match status" value="1"/>
</dbReference>
<feature type="domain" description="PDZ" evidence="4">
    <location>
        <begin position="134"/>
        <end position="191"/>
    </location>
</feature>
<dbReference type="Gene3D" id="2.30.42.10">
    <property type="match status" value="1"/>
</dbReference>
<dbReference type="Pfam" id="PF17820">
    <property type="entry name" value="PDZ_6"/>
    <property type="match status" value="1"/>
</dbReference>
<evidence type="ECO:0000256" key="3">
    <source>
        <dbReference type="SAM" id="Coils"/>
    </source>
</evidence>
<keyword evidence="2" id="KW-0143">Chaperone</keyword>
<comment type="caution">
    <text evidence="6">The sequence shown here is derived from an EMBL/GenBank/DDBJ whole genome shotgun (WGS) entry which is preliminary data.</text>
</comment>
<dbReference type="InterPro" id="IPR040815">
    <property type="entry name" value="Nas2_N"/>
</dbReference>
<evidence type="ECO:0000259" key="4">
    <source>
        <dbReference type="Pfam" id="PF17820"/>
    </source>
</evidence>
<dbReference type="Proteomes" id="UP001497392">
    <property type="component" value="Unassembled WGS sequence"/>
</dbReference>
<proteinExistence type="inferred from homology"/>
<evidence type="ECO:0000256" key="2">
    <source>
        <dbReference type="ARBA" id="ARBA00023186"/>
    </source>
</evidence>
<dbReference type="SUPFAM" id="SSF50156">
    <property type="entry name" value="PDZ domain-like"/>
    <property type="match status" value="1"/>
</dbReference>
<dbReference type="Pfam" id="PF18265">
    <property type="entry name" value="Nas2_N"/>
    <property type="match status" value="1"/>
</dbReference>
<sequence length="205" mass="21995">MALKVQLKDLALRRESIEGDIALRSERLEASGVGRTGSLVDKEGFPRADIDVAAVRVDRQRIAELTNDHKALTKAMDGLLQQLHALQKSHSGKIQSNGHTSSKAPALHSIQAAAGNGAAENSAQQIHSRPFARIDEVSMDSPASTAGLQVGDLLLQIGDVSAQSSMPSQETMAQVASLVRRSRDVDLSTVVLRKGLEAERQTLKF</sequence>
<dbReference type="InterPro" id="IPR041489">
    <property type="entry name" value="PDZ_6"/>
</dbReference>